<evidence type="ECO:0000256" key="7">
    <source>
        <dbReference type="ARBA" id="ARBA00023002"/>
    </source>
</evidence>
<dbReference type="EMBL" id="CP109441">
    <property type="protein sequence ID" value="WUV46963.1"/>
    <property type="molecule type" value="Genomic_DNA"/>
</dbReference>
<dbReference type="InterPro" id="IPR036197">
    <property type="entry name" value="NarG-like_sf"/>
</dbReference>
<evidence type="ECO:0000256" key="2">
    <source>
        <dbReference type="ARBA" id="ARBA00022448"/>
    </source>
</evidence>
<organism evidence="11 12">
    <name type="scientific">Nocardia vinacea</name>
    <dbReference type="NCBI Taxonomy" id="96468"/>
    <lineage>
        <taxon>Bacteria</taxon>
        <taxon>Bacillati</taxon>
        <taxon>Actinomycetota</taxon>
        <taxon>Actinomycetes</taxon>
        <taxon>Mycobacteriales</taxon>
        <taxon>Nocardiaceae</taxon>
        <taxon>Nocardia</taxon>
    </lineage>
</organism>
<dbReference type="Pfam" id="PF02665">
    <property type="entry name" value="Nitrate_red_gam"/>
    <property type="match status" value="1"/>
</dbReference>
<comment type="subcellular location">
    <subcellularLocation>
        <location evidence="1">Cell membrane</location>
        <topology evidence="1">Multi-pass membrane protein</topology>
    </subcellularLocation>
</comment>
<feature type="transmembrane region" description="Helical" evidence="9">
    <location>
        <begin position="45"/>
        <end position="66"/>
    </location>
</feature>
<evidence type="ECO:0000313" key="12">
    <source>
        <dbReference type="Proteomes" id="UP001432062"/>
    </source>
</evidence>
<evidence type="ECO:0000259" key="10">
    <source>
        <dbReference type="Pfam" id="PF02665"/>
    </source>
</evidence>
<evidence type="ECO:0000256" key="6">
    <source>
        <dbReference type="ARBA" id="ARBA00022989"/>
    </source>
</evidence>
<keyword evidence="8 9" id="KW-0472">Membrane</keyword>
<name>A0ABZ1YV19_9NOCA</name>
<sequence>MTSLLWIALPYGAFVSFVLGHIWRYRRDGFRSYTRYPEMDRSQRFGSTAFRSGVCLIVLTRLINVITAEPHARPSGALHVVIMIVQIGGVAAAAVGAVLLFLPDLITGPSRPVITPLDRITFPALTAALLSGVIIEYDPTTVAREYRTGETLFAWFRSLVTIDPYPEAMQHAPLIYQARGLILLLILGIWPFTRLAGIFAGPVARLVLRAVPRRTRELDGATMEA</sequence>
<dbReference type="InterPro" id="IPR023234">
    <property type="entry name" value="NarG-like_domain"/>
</dbReference>
<keyword evidence="7" id="KW-0560">Oxidoreductase</keyword>
<feature type="transmembrane region" description="Helical" evidence="9">
    <location>
        <begin position="181"/>
        <end position="208"/>
    </location>
</feature>
<evidence type="ECO:0000256" key="1">
    <source>
        <dbReference type="ARBA" id="ARBA00004651"/>
    </source>
</evidence>
<dbReference type="PANTHER" id="PTHR30598:SF3">
    <property type="entry name" value="RESPIRATORY NITRATE REDUCTASE 1 GAMMA CHAIN"/>
    <property type="match status" value="1"/>
</dbReference>
<keyword evidence="3" id="KW-1003">Cell membrane</keyword>
<reference evidence="11" key="1">
    <citation type="submission" date="2022-10" db="EMBL/GenBank/DDBJ databases">
        <title>The complete genomes of actinobacterial strains from the NBC collection.</title>
        <authorList>
            <person name="Joergensen T.S."/>
            <person name="Alvarez Arevalo M."/>
            <person name="Sterndorff E.B."/>
            <person name="Faurdal D."/>
            <person name="Vuksanovic O."/>
            <person name="Mourched A.-S."/>
            <person name="Charusanti P."/>
            <person name="Shaw S."/>
            <person name="Blin K."/>
            <person name="Weber T."/>
        </authorList>
    </citation>
    <scope>NUCLEOTIDE SEQUENCE</scope>
    <source>
        <strain evidence="11">NBC_01482</strain>
    </source>
</reference>
<evidence type="ECO:0000313" key="11">
    <source>
        <dbReference type="EMBL" id="WUV46963.1"/>
    </source>
</evidence>
<feature type="transmembrane region" description="Helical" evidence="9">
    <location>
        <begin position="6"/>
        <end position="25"/>
    </location>
</feature>
<feature type="domain" description="NarG-like" evidence="10">
    <location>
        <begin position="3"/>
        <end position="210"/>
    </location>
</feature>
<evidence type="ECO:0000256" key="5">
    <source>
        <dbReference type="ARBA" id="ARBA00022982"/>
    </source>
</evidence>
<dbReference type="SUPFAM" id="SSF103501">
    <property type="entry name" value="Respiratory nitrate reductase 1 gamma chain"/>
    <property type="match status" value="1"/>
</dbReference>
<evidence type="ECO:0000256" key="9">
    <source>
        <dbReference type="SAM" id="Phobius"/>
    </source>
</evidence>
<feature type="transmembrane region" description="Helical" evidence="9">
    <location>
        <begin position="78"/>
        <end position="102"/>
    </location>
</feature>
<gene>
    <name evidence="11" type="ORF">OG563_01505</name>
</gene>
<keyword evidence="6 9" id="KW-1133">Transmembrane helix</keyword>
<accession>A0ABZ1YV19</accession>
<dbReference type="Proteomes" id="UP001432062">
    <property type="component" value="Chromosome"/>
</dbReference>
<dbReference type="InterPro" id="IPR051936">
    <property type="entry name" value="Heme-iron_electron_transfer"/>
</dbReference>
<dbReference type="Gene3D" id="1.20.950.20">
    <property type="entry name" value="Transmembrane di-heme cytochromes, Chain C"/>
    <property type="match status" value="1"/>
</dbReference>
<evidence type="ECO:0000256" key="8">
    <source>
        <dbReference type="ARBA" id="ARBA00023136"/>
    </source>
</evidence>
<dbReference type="PANTHER" id="PTHR30598">
    <property type="entry name" value="NITRATE REDUCTASE PRIVATE CHAPERONE, REDOX ENZYME MATURATION PROTEIN REMP FAMILY"/>
    <property type="match status" value="1"/>
</dbReference>
<keyword evidence="5" id="KW-0249">Electron transport</keyword>
<evidence type="ECO:0000256" key="4">
    <source>
        <dbReference type="ARBA" id="ARBA00022692"/>
    </source>
</evidence>
<keyword evidence="2" id="KW-0813">Transport</keyword>
<keyword evidence="12" id="KW-1185">Reference proteome</keyword>
<protein>
    <submittedName>
        <fullName evidence="11">Respiratory nitrate reductase subunit gamma</fullName>
    </submittedName>
</protein>
<evidence type="ECO:0000256" key="3">
    <source>
        <dbReference type="ARBA" id="ARBA00022475"/>
    </source>
</evidence>
<keyword evidence="4 9" id="KW-0812">Transmembrane</keyword>
<dbReference type="RefSeq" id="WP_329411033.1">
    <property type="nucleotide sequence ID" value="NZ_CP109441.1"/>
</dbReference>
<proteinExistence type="predicted"/>